<keyword evidence="4 5" id="KW-0326">Glycosidase</keyword>
<evidence type="ECO:0000256" key="4">
    <source>
        <dbReference type="ARBA" id="ARBA00023295"/>
    </source>
</evidence>
<dbReference type="Gene3D" id="2.60.40.1180">
    <property type="entry name" value="Golgi alpha-mannosidase II"/>
    <property type="match status" value="1"/>
</dbReference>
<dbReference type="Proteomes" id="UP000008820">
    <property type="component" value="Chromosome 3"/>
</dbReference>
<dbReference type="InterPro" id="IPR017853">
    <property type="entry name" value="GH"/>
</dbReference>
<dbReference type="VEuPathDB" id="VectorBase:AAEL004369"/>
<evidence type="ECO:0000259" key="6">
    <source>
        <dbReference type="Pfam" id="PF01055"/>
    </source>
</evidence>
<evidence type="ECO:0000313" key="9">
    <source>
        <dbReference type="Proteomes" id="UP000008820"/>
    </source>
</evidence>
<dbReference type="FunCoup" id="A0A1S4F7Q1">
    <property type="interactions" value="7"/>
</dbReference>
<dbReference type="GO" id="GO:0005975">
    <property type="term" value="P:carbohydrate metabolic process"/>
    <property type="evidence" value="ECO:0007669"/>
    <property type="project" value="InterPro"/>
</dbReference>
<comment type="similarity">
    <text evidence="1 5">Belongs to the glycosyl hydrolase 31 family.</text>
</comment>
<evidence type="ECO:0000256" key="2">
    <source>
        <dbReference type="ARBA" id="ARBA00022729"/>
    </source>
</evidence>
<dbReference type="SUPFAM" id="SSF51011">
    <property type="entry name" value="Glycosyl hydrolase domain"/>
    <property type="match status" value="1"/>
</dbReference>
<dbReference type="InParanoid" id="A0A1S4F7Q1"/>
<reference evidence="8" key="2">
    <citation type="submission" date="2020-05" db="UniProtKB">
        <authorList>
            <consortium name="EnsemblMetazoa"/>
        </authorList>
    </citation>
    <scope>IDENTIFICATION</scope>
    <source>
        <strain evidence="8">LVP_AGWG</strain>
    </source>
</reference>
<sequence>MATMTNLILIITGFLATVSTIQAASYTLKFYNANAAATVYTSSRELIVHRNGRVAQRIFMDQDLRSMTHYEEIAHGFKLSNANGEEIEFVKDLDTAEFSLFTIARRVRDRSEVVTDCVRMTGSNWFGGPQQKYQYWPIQKLRFNEYSFLTKEADNCAVADRYWLNSLGSFVYVHDETPLFVDQNYGQPGYMCLEAKKSLPYDIYDDTYSFVYQVGVAGDAKVAHMAAVGNILGKPSGHPAEAMVKYPIWSTWARYKRDIDQHVVLEFANEIVKNGWPNSQFELDDDWETCYGALQFNTTKFPNIRQTISDIRAAGFPRVTIWIHPFINKGCEPIYSEAKRLGYLVADHEGNTDTEWWNSKTGQAAYVDFTKPEVAQWFTQRLQAVLDVSGIDSFKFDAGETSWTPPNPLLNGPRSHQPNMIVDNYVRTVAKFGELVEVRSAHLSQDLPIFVRMIDKDSEWTWNNGLPTLITTLLQMNMVGYPLVLPDMVGGNGYNDHPPNKEMFIRWLQANVFMPSIQFSYVPWNYDNETVQISKTMTSLHEQYTPQIMERFKLAVSDGYPVNPPLWWISPNDTKAQKVYDQFLLGDDIISAPVIKENVRARDIYLPIGDWVDGNTGTAHTGPKWIRNYSVPLKMLPYFLRKKA</sequence>
<dbReference type="InterPro" id="IPR000322">
    <property type="entry name" value="Glyco_hydro_31_TIM"/>
</dbReference>
<feature type="domain" description="Glycosyl hydrolase family 31 C-terminal" evidence="7">
    <location>
        <begin position="559"/>
        <end position="642"/>
    </location>
</feature>
<keyword evidence="3 5" id="KW-0378">Hydrolase</keyword>
<protein>
    <submittedName>
        <fullName evidence="8">Uncharacterized protein</fullName>
    </submittedName>
</protein>
<keyword evidence="2" id="KW-0732">Signal</keyword>
<proteinExistence type="inferred from homology"/>
<dbReference type="PANTHER" id="PTHR43053:SF4">
    <property type="entry name" value="MYOGENESIS-REGULATING GLYCOSIDASE"/>
    <property type="match status" value="1"/>
</dbReference>
<evidence type="ECO:0000313" key="8">
    <source>
        <dbReference type="EnsemblMetazoa" id="AAEL004369-PA"/>
    </source>
</evidence>
<dbReference type="Gene3D" id="3.20.20.80">
    <property type="entry name" value="Glycosidases"/>
    <property type="match status" value="1"/>
</dbReference>
<evidence type="ECO:0000256" key="1">
    <source>
        <dbReference type="ARBA" id="ARBA00007806"/>
    </source>
</evidence>
<dbReference type="PANTHER" id="PTHR43053">
    <property type="entry name" value="GLYCOSIDASE FAMILY 31"/>
    <property type="match status" value="1"/>
</dbReference>
<dbReference type="CDD" id="cd06592">
    <property type="entry name" value="GH31_NET37"/>
    <property type="match status" value="1"/>
</dbReference>
<dbReference type="InterPro" id="IPR050985">
    <property type="entry name" value="Alpha-glycosidase_related"/>
</dbReference>
<keyword evidence="9" id="KW-1185">Reference proteome</keyword>
<dbReference type="InterPro" id="IPR048395">
    <property type="entry name" value="Glyco_hydro_31_C"/>
</dbReference>
<dbReference type="InterPro" id="IPR013780">
    <property type="entry name" value="Glyco_hydro_b"/>
</dbReference>
<name>A0A1S4F7Q1_AEDAE</name>
<dbReference type="EnsemblMetazoa" id="AAEL004369-RA">
    <property type="protein sequence ID" value="AAEL004369-PA"/>
    <property type="gene ID" value="AAEL004369"/>
</dbReference>
<dbReference type="Pfam" id="PF21365">
    <property type="entry name" value="Glyco_hydro_31_3rd"/>
    <property type="match status" value="1"/>
</dbReference>
<dbReference type="Pfam" id="PF01055">
    <property type="entry name" value="Glyco_hydro_31_2nd"/>
    <property type="match status" value="1"/>
</dbReference>
<dbReference type="SUPFAM" id="SSF51445">
    <property type="entry name" value="(Trans)glycosidases"/>
    <property type="match status" value="1"/>
</dbReference>
<organism evidence="8 9">
    <name type="scientific">Aedes aegypti</name>
    <name type="common">Yellowfever mosquito</name>
    <name type="synonym">Culex aegypti</name>
    <dbReference type="NCBI Taxonomy" id="7159"/>
    <lineage>
        <taxon>Eukaryota</taxon>
        <taxon>Metazoa</taxon>
        <taxon>Ecdysozoa</taxon>
        <taxon>Arthropoda</taxon>
        <taxon>Hexapoda</taxon>
        <taxon>Insecta</taxon>
        <taxon>Pterygota</taxon>
        <taxon>Neoptera</taxon>
        <taxon>Endopterygota</taxon>
        <taxon>Diptera</taxon>
        <taxon>Nematocera</taxon>
        <taxon>Culicoidea</taxon>
        <taxon>Culicidae</taxon>
        <taxon>Culicinae</taxon>
        <taxon>Aedini</taxon>
        <taxon>Aedes</taxon>
        <taxon>Stegomyia</taxon>
    </lineage>
</organism>
<dbReference type="OrthoDB" id="10070917at2759"/>
<feature type="domain" description="Glycoside hydrolase family 31 TIM barrel" evidence="6">
    <location>
        <begin position="250"/>
        <end position="547"/>
    </location>
</feature>
<evidence type="ECO:0000256" key="3">
    <source>
        <dbReference type="ARBA" id="ARBA00022801"/>
    </source>
</evidence>
<dbReference type="GO" id="GO:0004553">
    <property type="term" value="F:hydrolase activity, hydrolyzing O-glycosyl compounds"/>
    <property type="evidence" value="ECO:0007669"/>
    <property type="project" value="InterPro"/>
</dbReference>
<dbReference type="SMR" id="A0A1S4F7Q1"/>
<reference evidence="8 9" key="1">
    <citation type="submission" date="2017-06" db="EMBL/GenBank/DDBJ databases">
        <title>Aedes aegypti genome working group (AGWG) sequencing and assembly.</title>
        <authorList>
            <consortium name="Aedes aegypti Genome Working Group (AGWG)"/>
            <person name="Matthews B.J."/>
        </authorList>
    </citation>
    <scope>NUCLEOTIDE SEQUENCE [LARGE SCALE GENOMIC DNA]</scope>
    <source>
        <strain evidence="8 9">LVP_AGWG</strain>
    </source>
</reference>
<evidence type="ECO:0000259" key="7">
    <source>
        <dbReference type="Pfam" id="PF21365"/>
    </source>
</evidence>
<accession>A0A1S4F7Q1</accession>
<evidence type="ECO:0000256" key="5">
    <source>
        <dbReference type="RuleBase" id="RU361185"/>
    </source>
</evidence>
<gene>
    <name evidence="8" type="primary">5564633</name>
</gene>
<dbReference type="AlphaFoldDB" id="A0A1S4F7Q1"/>